<dbReference type="AlphaFoldDB" id="A0A5B9QH93"/>
<keyword evidence="2" id="KW-1185">Reference proteome</keyword>
<dbReference type="KEGG" id="bgok:Pr1d_43750"/>
<proteinExistence type="predicted"/>
<evidence type="ECO:0008006" key="3">
    <source>
        <dbReference type="Google" id="ProtNLM"/>
    </source>
</evidence>
<accession>A0A5B9QH93</accession>
<name>A0A5B9QH93_9BACT</name>
<protein>
    <recommendedName>
        <fullName evidence="3">SGNH hydrolase-type esterase domain-containing protein</fullName>
    </recommendedName>
</protein>
<evidence type="ECO:0000313" key="2">
    <source>
        <dbReference type="Proteomes" id="UP000323917"/>
    </source>
</evidence>
<evidence type="ECO:0000313" key="1">
    <source>
        <dbReference type="EMBL" id="QEG37035.1"/>
    </source>
</evidence>
<sequence>MNLELNQHIWSQFETFPTNDRVIFLGASNLSRSFPTAVSIARATLRAPLSIHVAMGPGRSYGNESGFLRKKFPKIFSCGVWQSLRQENVDRTVAFVTDVGNDLGYEVPVETILDWVTTCVDQLQIYHAKVVITALPIAVLERLSQVKFRVLRGLLFPTCRLTQTDLLDRAHQLNSGLEELTKSKNTSIFTVPIAWYGFDPIHPHMRHMTQFWRELFTLVGCSGIVSIRSRNSLILNSYLRCLTPPNSRCASSNEEHPIKRIQLFDGTRISLY</sequence>
<dbReference type="Proteomes" id="UP000323917">
    <property type="component" value="Chromosome"/>
</dbReference>
<dbReference type="EMBL" id="CP042913">
    <property type="protein sequence ID" value="QEG37035.1"/>
    <property type="molecule type" value="Genomic_DNA"/>
</dbReference>
<reference evidence="1 2" key="1">
    <citation type="submission" date="2019-08" db="EMBL/GenBank/DDBJ databases">
        <title>Deep-cultivation of Planctomycetes and their phenomic and genomic characterization uncovers novel biology.</title>
        <authorList>
            <person name="Wiegand S."/>
            <person name="Jogler M."/>
            <person name="Boedeker C."/>
            <person name="Pinto D."/>
            <person name="Vollmers J."/>
            <person name="Rivas-Marin E."/>
            <person name="Kohn T."/>
            <person name="Peeters S.H."/>
            <person name="Heuer A."/>
            <person name="Rast P."/>
            <person name="Oberbeckmann S."/>
            <person name="Bunk B."/>
            <person name="Jeske O."/>
            <person name="Meyerdierks A."/>
            <person name="Storesund J.E."/>
            <person name="Kallscheuer N."/>
            <person name="Luecker S."/>
            <person name="Lage O.M."/>
            <person name="Pohl T."/>
            <person name="Merkel B.J."/>
            <person name="Hornburger P."/>
            <person name="Mueller R.-W."/>
            <person name="Bruemmer F."/>
            <person name="Labrenz M."/>
            <person name="Spormann A.M."/>
            <person name="Op den Camp H."/>
            <person name="Overmann J."/>
            <person name="Amann R."/>
            <person name="Jetten M.S.M."/>
            <person name="Mascher T."/>
            <person name="Medema M.H."/>
            <person name="Devos D.P."/>
            <person name="Kaster A.-K."/>
            <person name="Ovreas L."/>
            <person name="Rohde M."/>
            <person name="Galperin M.Y."/>
            <person name="Jogler C."/>
        </authorList>
    </citation>
    <scope>NUCLEOTIDE SEQUENCE [LARGE SCALE GENOMIC DNA]</scope>
    <source>
        <strain evidence="1 2">Pr1d</strain>
    </source>
</reference>
<organism evidence="1 2">
    <name type="scientific">Bythopirellula goksoeyrii</name>
    <dbReference type="NCBI Taxonomy" id="1400387"/>
    <lineage>
        <taxon>Bacteria</taxon>
        <taxon>Pseudomonadati</taxon>
        <taxon>Planctomycetota</taxon>
        <taxon>Planctomycetia</taxon>
        <taxon>Pirellulales</taxon>
        <taxon>Lacipirellulaceae</taxon>
        <taxon>Bythopirellula</taxon>
    </lineage>
</organism>
<gene>
    <name evidence="1" type="ORF">Pr1d_43750</name>
</gene>